<proteinExistence type="predicted"/>
<reference evidence="2 3" key="1">
    <citation type="submission" date="2020-05" db="EMBL/GenBank/DDBJ databases">
        <title>Flexivirga sp. ID2601S isolated from air conditioner.</title>
        <authorList>
            <person name="Kim D.H."/>
        </authorList>
    </citation>
    <scope>NUCLEOTIDE SEQUENCE [LARGE SCALE GENOMIC DNA]</scope>
    <source>
        <strain evidence="2 3">ID2601S</strain>
    </source>
</reference>
<dbReference type="Pfam" id="PF00899">
    <property type="entry name" value="ThiF"/>
    <property type="match status" value="1"/>
</dbReference>
<protein>
    <submittedName>
        <fullName evidence="2">ThiF family adenylyltransferase</fullName>
    </submittedName>
</protein>
<comment type="caution">
    <text evidence="2">The sequence shown here is derived from an EMBL/GenBank/DDBJ whole genome shotgun (WGS) entry which is preliminary data.</text>
</comment>
<dbReference type="GO" id="GO:0061503">
    <property type="term" value="F:tRNA threonylcarbamoyladenosine dehydratase"/>
    <property type="evidence" value="ECO:0007669"/>
    <property type="project" value="TreeGrafter"/>
</dbReference>
<dbReference type="RefSeq" id="WP_171152051.1">
    <property type="nucleotide sequence ID" value="NZ_JABENB010000001.1"/>
</dbReference>
<dbReference type="InterPro" id="IPR035985">
    <property type="entry name" value="Ubiquitin-activating_enz"/>
</dbReference>
<dbReference type="InterPro" id="IPR045886">
    <property type="entry name" value="ThiF/MoeB/HesA"/>
</dbReference>
<dbReference type="EMBL" id="JABENB010000001">
    <property type="protein sequence ID" value="NNG38380.1"/>
    <property type="molecule type" value="Genomic_DNA"/>
</dbReference>
<dbReference type="InterPro" id="IPR000594">
    <property type="entry name" value="ThiF_NAD_FAD-bd"/>
</dbReference>
<keyword evidence="2" id="KW-0548">Nucleotidyltransferase</keyword>
<dbReference type="SUPFAM" id="SSF69572">
    <property type="entry name" value="Activating enzymes of the ubiquitin-like proteins"/>
    <property type="match status" value="1"/>
</dbReference>
<keyword evidence="2" id="KW-0808">Transferase</keyword>
<dbReference type="PANTHER" id="PTHR43267">
    <property type="entry name" value="TRNA THREONYLCARBAMOYLADENOSINE DEHYDRATASE"/>
    <property type="match status" value="1"/>
</dbReference>
<feature type="domain" description="THIF-type NAD/FAD binding fold" evidence="1">
    <location>
        <begin position="26"/>
        <end position="166"/>
    </location>
</feature>
<evidence type="ECO:0000313" key="2">
    <source>
        <dbReference type="EMBL" id="NNG38380.1"/>
    </source>
</evidence>
<dbReference type="GO" id="GO:0061504">
    <property type="term" value="P:cyclic threonylcarbamoyladenosine biosynthetic process"/>
    <property type="evidence" value="ECO:0007669"/>
    <property type="project" value="TreeGrafter"/>
</dbReference>
<dbReference type="AlphaFoldDB" id="A0A849AIZ6"/>
<keyword evidence="3" id="KW-1185">Reference proteome</keyword>
<dbReference type="GO" id="GO:0008641">
    <property type="term" value="F:ubiquitin-like modifier activating enzyme activity"/>
    <property type="evidence" value="ECO:0007669"/>
    <property type="project" value="InterPro"/>
</dbReference>
<dbReference type="PANTHER" id="PTHR43267:SF1">
    <property type="entry name" value="TRNA THREONYLCARBAMOYLADENOSINE DEHYDRATASE"/>
    <property type="match status" value="1"/>
</dbReference>
<name>A0A849AIZ6_9MICO</name>
<evidence type="ECO:0000259" key="1">
    <source>
        <dbReference type="Pfam" id="PF00899"/>
    </source>
</evidence>
<dbReference type="Gene3D" id="3.40.50.720">
    <property type="entry name" value="NAD(P)-binding Rossmann-like Domain"/>
    <property type="match status" value="1"/>
</dbReference>
<gene>
    <name evidence="2" type="ORF">HJ588_03700</name>
</gene>
<dbReference type="Proteomes" id="UP000557772">
    <property type="component" value="Unassembled WGS sequence"/>
</dbReference>
<accession>A0A849AIZ6</accession>
<sequence>MTEEIDTPSAAYELSSDDYYRHLVARNRGLISASLQRRIRASRLLIAGCGSIGGATVQPLARMGYTQFELADVGAYELNNLNRQHATVGDLGKNKAVVMAEHVKAINPTAIVSAHVDGITCENVRDLVSGVDVIVDGIDVTTSSGLRAKVLLHQHACRLRIPLITAWDMAGMLTAQYFDYRSITQPFDGELVPGDEDRLGTWPTIFRIAPRRWIPAEMFDELSRGLRQSDYNVPQLTEAAAQFGALAVHMTNLVVDGQHPRRAVPVDVHRVTVPLARRSQISLRRPMSAYRFLRTLPIAQALSGFAPKSVYQVAHHLTRKGELS</sequence>
<organism evidence="2 3">
    <name type="scientific">Flexivirga aerilata</name>
    <dbReference type="NCBI Taxonomy" id="1656889"/>
    <lineage>
        <taxon>Bacteria</taxon>
        <taxon>Bacillati</taxon>
        <taxon>Actinomycetota</taxon>
        <taxon>Actinomycetes</taxon>
        <taxon>Micrococcales</taxon>
        <taxon>Dermacoccaceae</taxon>
        <taxon>Flexivirga</taxon>
    </lineage>
</organism>
<evidence type="ECO:0000313" key="3">
    <source>
        <dbReference type="Proteomes" id="UP000557772"/>
    </source>
</evidence>
<dbReference type="GO" id="GO:0016779">
    <property type="term" value="F:nucleotidyltransferase activity"/>
    <property type="evidence" value="ECO:0007669"/>
    <property type="project" value="UniProtKB-KW"/>
</dbReference>